<dbReference type="Pfam" id="PF08638">
    <property type="entry name" value="Med14"/>
    <property type="match status" value="1"/>
</dbReference>
<organism evidence="12 13">
    <name type="scientific">Lentithecium fluviatile CBS 122367</name>
    <dbReference type="NCBI Taxonomy" id="1168545"/>
    <lineage>
        <taxon>Eukaryota</taxon>
        <taxon>Fungi</taxon>
        <taxon>Dikarya</taxon>
        <taxon>Ascomycota</taxon>
        <taxon>Pezizomycotina</taxon>
        <taxon>Dothideomycetes</taxon>
        <taxon>Pleosporomycetidae</taxon>
        <taxon>Pleosporales</taxon>
        <taxon>Massarineae</taxon>
        <taxon>Lentitheciaceae</taxon>
        <taxon>Lentithecium</taxon>
    </lineage>
</organism>
<dbReference type="Proteomes" id="UP000799291">
    <property type="component" value="Unassembled WGS sequence"/>
</dbReference>
<feature type="domain" description="Mediator complex subunit MED14 N-terminal" evidence="11">
    <location>
        <begin position="87"/>
        <end position="295"/>
    </location>
</feature>
<keyword evidence="6 9" id="KW-0804">Transcription</keyword>
<accession>A0A6G1J5R6</accession>
<evidence type="ECO:0000313" key="13">
    <source>
        <dbReference type="Proteomes" id="UP000799291"/>
    </source>
</evidence>
<dbReference type="AlphaFoldDB" id="A0A6G1J5R6"/>
<evidence type="ECO:0000256" key="5">
    <source>
        <dbReference type="ARBA" id="ARBA00023159"/>
    </source>
</evidence>
<feature type="region of interest" description="Disordered" evidence="10">
    <location>
        <begin position="1"/>
        <end position="46"/>
    </location>
</feature>
<feature type="compositionally biased region" description="Gly residues" evidence="10">
    <location>
        <begin position="1031"/>
        <end position="1065"/>
    </location>
</feature>
<keyword evidence="4 9" id="KW-0805">Transcription regulation</keyword>
<feature type="compositionally biased region" description="Basic and acidic residues" evidence="10">
    <location>
        <begin position="13"/>
        <end position="23"/>
    </location>
</feature>
<reference evidence="12" key="1">
    <citation type="journal article" date="2020" name="Stud. Mycol.">
        <title>101 Dothideomycetes genomes: a test case for predicting lifestyles and emergence of pathogens.</title>
        <authorList>
            <person name="Haridas S."/>
            <person name="Albert R."/>
            <person name="Binder M."/>
            <person name="Bloem J."/>
            <person name="Labutti K."/>
            <person name="Salamov A."/>
            <person name="Andreopoulos B."/>
            <person name="Baker S."/>
            <person name="Barry K."/>
            <person name="Bills G."/>
            <person name="Bluhm B."/>
            <person name="Cannon C."/>
            <person name="Castanera R."/>
            <person name="Culley D."/>
            <person name="Daum C."/>
            <person name="Ezra D."/>
            <person name="Gonzalez J."/>
            <person name="Henrissat B."/>
            <person name="Kuo A."/>
            <person name="Liang C."/>
            <person name="Lipzen A."/>
            <person name="Lutzoni F."/>
            <person name="Magnuson J."/>
            <person name="Mondo S."/>
            <person name="Nolan M."/>
            <person name="Ohm R."/>
            <person name="Pangilinan J."/>
            <person name="Park H.-J."/>
            <person name="Ramirez L."/>
            <person name="Alfaro M."/>
            <person name="Sun H."/>
            <person name="Tritt A."/>
            <person name="Yoshinaga Y."/>
            <person name="Zwiers L.-H."/>
            <person name="Turgeon B."/>
            <person name="Goodwin S."/>
            <person name="Spatafora J."/>
            <person name="Crous P."/>
            <person name="Grigoriev I."/>
        </authorList>
    </citation>
    <scope>NUCLEOTIDE SEQUENCE</scope>
    <source>
        <strain evidence="12">CBS 122367</strain>
    </source>
</reference>
<evidence type="ECO:0000256" key="8">
    <source>
        <dbReference type="ARBA" id="ARBA00032007"/>
    </source>
</evidence>
<keyword evidence="13" id="KW-1185">Reference proteome</keyword>
<evidence type="ECO:0000256" key="2">
    <source>
        <dbReference type="ARBA" id="ARBA00007813"/>
    </source>
</evidence>
<comment type="function">
    <text evidence="9">Component of the Mediator complex, a coactivator involved in the regulated transcription of nearly all RNA polymerase II-dependent genes. Mediator functions as a bridge to convey information from gene-specific regulatory proteins to the basal RNA polymerase II transcription machinery. Mediator is recruited to promoters by direct interactions with regulatory proteins and serves as a scaffold for the assembly of a functional preinitiation complex with RNA polymerase II and the general transcription factors.</text>
</comment>
<dbReference type="InterPro" id="IPR013947">
    <property type="entry name" value="Mediator_Med14"/>
</dbReference>
<evidence type="ECO:0000313" key="12">
    <source>
        <dbReference type="EMBL" id="KAF2685758.1"/>
    </source>
</evidence>
<evidence type="ECO:0000259" key="11">
    <source>
        <dbReference type="Pfam" id="PF08638"/>
    </source>
</evidence>
<dbReference type="PANTHER" id="PTHR12809">
    <property type="entry name" value="MEDIATOR COMPLEX SUBUNIT"/>
    <property type="match status" value="1"/>
</dbReference>
<dbReference type="PANTHER" id="PTHR12809:SF2">
    <property type="entry name" value="MEDIATOR OF RNA POLYMERASE II TRANSCRIPTION SUBUNIT 14"/>
    <property type="match status" value="1"/>
</dbReference>
<keyword evidence="7 9" id="KW-0539">Nucleus</keyword>
<evidence type="ECO:0000256" key="6">
    <source>
        <dbReference type="ARBA" id="ARBA00023163"/>
    </source>
</evidence>
<dbReference type="GO" id="GO:0070847">
    <property type="term" value="C:core mediator complex"/>
    <property type="evidence" value="ECO:0007669"/>
    <property type="project" value="TreeGrafter"/>
</dbReference>
<comment type="subunit">
    <text evidence="9">Component of the Mediator complex.</text>
</comment>
<protein>
    <recommendedName>
        <fullName evidence="3 9">Mediator of RNA polymerase II transcription subunit 14</fullName>
    </recommendedName>
    <alternativeName>
        <fullName evidence="8 9">Mediator complex subunit 14</fullName>
    </alternativeName>
</protein>
<comment type="subcellular location">
    <subcellularLocation>
        <location evidence="1 9">Nucleus</location>
    </subcellularLocation>
</comment>
<proteinExistence type="inferred from homology"/>
<dbReference type="GO" id="GO:0006357">
    <property type="term" value="P:regulation of transcription by RNA polymerase II"/>
    <property type="evidence" value="ECO:0007669"/>
    <property type="project" value="InterPro"/>
</dbReference>
<dbReference type="GO" id="GO:0003712">
    <property type="term" value="F:transcription coregulator activity"/>
    <property type="evidence" value="ECO:0007669"/>
    <property type="project" value="UniProtKB-UniRule"/>
</dbReference>
<evidence type="ECO:0000256" key="3">
    <source>
        <dbReference type="ARBA" id="ARBA00019619"/>
    </source>
</evidence>
<dbReference type="EMBL" id="MU005578">
    <property type="protein sequence ID" value="KAF2685758.1"/>
    <property type="molecule type" value="Genomic_DNA"/>
</dbReference>
<keyword evidence="5 9" id="KW-0010">Activator</keyword>
<gene>
    <name evidence="12" type="ORF">K458DRAFT_403108</name>
</gene>
<dbReference type="OrthoDB" id="205099at2759"/>
<name>A0A6G1J5R6_9PLEO</name>
<evidence type="ECO:0000256" key="1">
    <source>
        <dbReference type="ARBA" id="ARBA00004123"/>
    </source>
</evidence>
<evidence type="ECO:0000256" key="4">
    <source>
        <dbReference type="ARBA" id="ARBA00023015"/>
    </source>
</evidence>
<sequence length="1093" mass="121554">MASRGAEGAPAQREGESKKRTFDGKLVNGERPPRMDTPTGGPSVNGAVSAPSVHGVAMSGSAVPMPTADQMAQLPPELEQLSSEHYHPLGKMLLRIGQECYNDLTEVLQKMADLPSNLQAKGGMTNGYSMTNGGQENPEISKQKKLLLLQFAQVNRAKFIKLQVLAEWGKRSSVDIAKCIDLFNWEKEQSGAMDSVDDTIHWLKMWSAHARQSNPDIRTALEILSTKKADWIPNLGYIPPETISSEKALKLLRYMNTSLSIRLTVHEDLPRQMQRWRVESGRATFIVDDEFELDLLSFVEDTSEQWHFIDLRLLFSPAPNIAIGSRFQFELKMQLDGILRENGLGMCYDYLHNFILTHKINVLRSQAYQLIRAGWTGSLKVEPVHRGLVIQYWIDKPGKKNWIEIGIASNKPKNGKVSWRGPPVPSLAVRWFRQGAEVKDACLKFDWKKICMERMLKHVIAQHISYLLRTTEHNLNPSMTIKATYSETEPSECMLEASMGHNNKTTLSVETVTGRYILQPISSLSSSAEHVINRPQEVSNSGTIVTQLLARSVISHIQRIAQQLGWTQIVRQTMRLDAINAAVGLDVLQYVLYQPRGWTTTWTLAVFVDTSGESWWICEIGSNGSTVETACRILIEKPEGHTPPINRTTLSGICRIAIHTLAYHVTTRELEKRNKAYSLGDEFAQCRHHSASRGVVRGWVLHLKTADLVASKPDEPPWLEPGMRVMCQGLRSDSRNIWHIASGIMLPDAAADMKKLMSASPQKYFSFSEEGNFHILLCTPFGKEVVTELKARLRDLDRLRSFAKILQTRKMLIKSSSLQQVTFKYSQHLTATVKFDEGDDVKVRFSNSNPHKRIESLLADTVNEKPTTTEQPSLEGGPGLDRFCTTLLVTRSALAELDAIESLQPGNYRNPAIHAHAIGVYRLVYNNPICSFDIRLRPKEDHVCWVVEDNEGKAIELRPKDERTPSYKRQENLKATLQKLYTESGERWYGVRTGLVADIDGIGGALRRLHETILSCYVEGGVQQGPTNAPDGGGVPGGGGGGPGQPNNRGGHGPGPRPNGGGGAPNGKLPPGKINTVGGKPAVGVKREVITID</sequence>
<dbReference type="Pfam" id="PF26204">
    <property type="entry name" value="Med14_fung"/>
    <property type="match status" value="1"/>
</dbReference>
<evidence type="ECO:0000256" key="10">
    <source>
        <dbReference type="SAM" id="MobiDB-lite"/>
    </source>
</evidence>
<dbReference type="InterPro" id="IPR055122">
    <property type="entry name" value="Med14_N"/>
</dbReference>
<evidence type="ECO:0000256" key="9">
    <source>
        <dbReference type="RuleBase" id="RU365082"/>
    </source>
</evidence>
<comment type="similarity">
    <text evidence="2 9">Belongs to the Mediator complex subunit 14 family.</text>
</comment>
<evidence type="ECO:0000256" key="7">
    <source>
        <dbReference type="ARBA" id="ARBA00023242"/>
    </source>
</evidence>
<dbReference type="GO" id="GO:0016592">
    <property type="term" value="C:mediator complex"/>
    <property type="evidence" value="ECO:0007669"/>
    <property type="project" value="UniProtKB-UniRule"/>
</dbReference>
<feature type="region of interest" description="Disordered" evidence="10">
    <location>
        <begin position="1024"/>
        <end position="1093"/>
    </location>
</feature>